<keyword evidence="3" id="KW-1185">Reference proteome</keyword>
<proteinExistence type="predicted"/>
<dbReference type="CDD" id="cd01029">
    <property type="entry name" value="TOPRIM_primases"/>
    <property type="match status" value="1"/>
</dbReference>
<evidence type="ECO:0000259" key="1">
    <source>
        <dbReference type="Pfam" id="PF13154"/>
    </source>
</evidence>
<dbReference type="RefSeq" id="WP_194703332.1">
    <property type="nucleotide sequence ID" value="NZ_JADKNH010000012.1"/>
</dbReference>
<dbReference type="InterPro" id="IPR025054">
    <property type="entry name" value="DUF3991"/>
</dbReference>
<dbReference type="Pfam" id="PF13155">
    <property type="entry name" value="Toprim_2"/>
    <property type="match status" value="1"/>
</dbReference>
<feature type="domain" description="DUF3991" evidence="1">
    <location>
        <begin position="120"/>
        <end position="191"/>
    </location>
</feature>
<dbReference type="SUPFAM" id="SSF56731">
    <property type="entry name" value="DNA primase core"/>
    <property type="match status" value="1"/>
</dbReference>
<dbReference type="Gene3D" id="3.40.1360.10">
    <property type="match status" value="1"/>
</dbReference>
<organism evidence="2 3">
    <name type="scientific">Fusibacter ferrireducens</name>
    <dbReference type="NCBI Taxonomy" id="2785058"/>
    <lineage>
        <taxon>Bacteria</taxon>
        <taxon>Bacillati</taxon>
        <taxon>Bacillota</taxon>
        <taxon>Clostridia</taxon>
        <taxon>Eubacteriales</taxon>
        <taxon>Eubacteriales Family XII. Incertae Sedis</taxon>
        <taxon>Fusibacter</taxon>
    </lineage>
</organism>
<name>A0ABR9ZXB6_9FIRM</name>
<dbReference type="Pfam" id="PF13154">
    <property type="entry name" value="DUF3991"/>
    <property type="match status" value="1"/>
</dbReference>
<evidence type="ECO:0000313" key="2">
    <source>
        <dbReference type="EMBL" id="MBF4695096.1"/>
    </source>
</evidence>
<dbReference type="SUPFAM" id="SSF57783">
    <property type="entry name" value="Zinc beta-ribbon"/>
    <property type="match status" value="1"/>
</dbReference>
<comment type="caution">
    <text evidence="2">The sequence shown here is derived from an EMBL/GenBank/DDBJ whole genome shotgun (WGS) entry which is preliminary data.</text>
</comment>
<dbReference type="EMBL" id="JADKNH010000012">
    <property type="protein sequence ID" value="MBF4695096.1"/>
    <property type="molecule type" value="Genomic_DNA"/>
</dbReference>
<evidence type="ECO:0000313" key="3">
    <source>
        <dbReference type="Proteomes" id="UP000614200"/>
    </source>
</evidence>
<accession>A0ABR9ZXB6</accession>
<protein>
    <submittedName>
        <fullName evidence="2">DUF3991 domain-containing protein</fullName>
    </submittedName>
</protein>
<dbReference type="Proteomes" id="UP000614200">
    <property type="component" value="Unassembled WGS sequence"/>
</dbReference>
<sequence>MYKGKSFSEEEICRANNVNIIAYAESLGLELKKMGRSFKVKNHGGLYIDSSGYKWNWFSQNKGGGPIQFVMTMEGKNWVDAIYTLLGIDKSSPIQVRQKIEEKGEFLLPEKNDTFKHMIAYLIKTRGIDKEVVYDFINRNMVYENKYGSCVFVGYDENKTAKYASVRSTNTTGDSYRGDVKYSDKTFPFCYEGASNTLCVFESPIDLMSYLTLIKYHEVHEFRHHMISLGGVADKALEHYLKVHSEVERIVLCLDNDEPSQLACERISERFSKEYKMLRHSPVGKDFNEDLLSMNQEYKLAKALEQREVYRIDTEVKEMEF</sequence>
<reference evidence="2 3" key="1">
    <citation type="submission" date="2020-11" db="EMBL/GenBank/DDBJ databases">
        <title>Fusibacter basophilias sp. nov.</title>
        <authorList>
            <person name="Qiu D."/>
        </authorList>
    </citation>
    <scope>NUCLEOTIDE SEQUENCE [LARGE SCALE GENOMIC DNA]</scope>
    <source>
        <strain evidence="2 3">Q10-2</strain>
    </source>
</reference>
<dbReference type="InterPro" id="IPR034154">
    <property type="entry name" value="TOPRIM_DnaG/twinkle"/>
</dbReference>
<gene>
    <name evidence="2" type="ORF">ISU02_18510</name>
</gene>